<dbReference type="Pfam" id="PF14398">
    <property type="entry name" value="ATPgrasp_YheCD"/>
    <property type="match status" value="1"/>
</dbReference>
<keyword evidence="2" id="KW-1185">Reference proteome</keyword>
<dbReference type="AlphaFoldDB" id="A0A494Y1G9"/>
<accession>A0A494Y1G9</accession>
<evidence type="ECO:0000313" key="2">
    <source>
        <dbReference type="Proteomes" id="UP000282076"/>
    </source>
</evidence>
<name>A0A494Y1G9_9BACL</name>
<dbReference type="Proteomes" id="UP000282076">
    <property type="component" value="Unassembled WGS sequence"/>
</dbReference>
<gene>
    <name evidence="1" type="ORF">D7Z26_12530</name>
</gene>
<dbReference type="SUPFAM" id="SSF56059">
    <property type="entry name" value="Glutathione synthetase ATP-binding domain-like"/>
    <property type="match status" value="1"/>
</dbReference>
<dbReference type="EMBL" id="RBZM01000005">
    <property type="protein sequence ID" value="RKP54192.1"/>
    <property type="molecule type" value="Genomic_DNA"/>
</dbReference>
<dbReference type="Gene3D" id="3.30.470.20">
    <property type="entry name" value="ATP-grasp fold, B domain"/>
    <property type="match status" value="1"/>
</dbReference>
<dbReference type="InterPro" id="IPR026838">
    <property type="entry name" value="YheC/D"/>
</dbReference>
<reference evidence="1 2" key="1">
    <citation type="submission" date="2018-10" db="EMBL/GenBank/DDBJ databases">
        <title>Cohnella sp. M2MS4P-1, whole genome shotgun sequence.</title>
        <authorList>
            <person name="Tuo L."/>
        </authorList>
    </citation>
    <scope>NUCLEOTIDE SEQUENCE [LARGE SCALE GENOMIC DNA]</scope>
    <source>
        <strain evidence="1 2">M2MS4P-1</strain>
    </source>
</reference>
<protein>
    <submittedName>
        <fullName evidence="1">YheC/YheD family protein</fullName>
    </submittedName>
</protein>
<proteinExistence type="predicted"/>
<organism evidence="1 2">
    <name type="scientific">Cohnella endophytica</name>
    <dbReference type="NCBI Taxonomy" id="2419778"/>
    <lineage>
        <taxon>Bacteria</taxon>
        <taxon>Bacillati</taxon>
        <taxon>Bacillota</taxon>
        <taxon>Bacilli</taxon>
        <taxon>Bacillales</taxon>
        <taxon>Paenibacillaceae</taxon>
        <taxon>Cohnella</taxon>
    </lineage>
</organism>
<dbReference type="RefSeq" id="WP_120977298.1">
    <property type="nucleotide sequence ID" value="NZ_RBZM01000005.1"/>
</dbReference>
<comment type="caution">
    <text evidence="1">The sequence shown here is derived from an EMBL/GenBank/DDBJ whole genome shotgun (WGS) entry which is preliminary data.</text>
</comment>
<sequence length="245" mass="27752">MPQHVGSKRKKTSALLQEKSLKPLVLTTVTLNRSSLGAMLAKYGMVYVKPNVGTHGNGVMKVEHADGRYRFQLGLTPLSYKTYDQLFAAIRRRTGGKDYLVQRGIRLLKYKGRRFDLRVMVQWTPRRTWETTGIIGRVAAPRKIVTNYHSGGTLMAPTNLLTANMGKGAADLKLRSLRIMGMRAGQALRRRFPRVCEIGLDVGLDESAKPWIIEVNTMPDPYIFRKLGDPSIFRKIRRYAKAYGR</sequence>
<evidence type="ECO:0000313" key="1">
    <source>
        <dbReference type="EMBL" id="RKP54192.1"/>
    </source>
</evidence>
<dbReference type="OrthoDB" id="7869153at2"/>